<proteinExistence type="predicted"/>
<evidence type="ECO:0000313" key="2">
    <source>
        <dbReference type="Proteomes" id="UP000607559"/>
    </source>
</evidence>
<dbReference type="PANTHER" id="PTHR39473">
    <property type="match status" value="1"/>
</dbReference>
<dbReference type="AlphaFoldDB" id="A0A8J2UG89"/>
<dbReference type="PANTHER" id="PTHR39473:SF1">
    <property type="entry name" value="DINB-LIKE DOMAIN-CONTAINING PROTEIN"/>
    <property type="match status" value="1"/>
</dbReference>
<name>A0A8J2UG89_9BACT</name>
<comment type="caution">
    <text evidence="1">The sequence shown here is derived from an EMBL/GenBank/DDBJ whole genome shotgun (WGS) entry which is preliminary data.</text>
</comment>
<reference evidence="1" key="2">
    <citation type="submission" date="2020-09" db="EMBL/GenBank/DDBJ databases">
        <authorList>
            <person name="Sun Q."/>
            <person name="Zhou Y."/>
        </authorList>
    </citation>
    <scope>NUCLEOTIDE SEQUENCE</scope>
    <source>
        <strain evidence="1">CGMCC 1.15448</strain>
    </source>
</reference>
<accession>A0A8J2UG89</accession>
<dbReference type="SUPFAM" id="SSF109854">
    <property type="entry name" value="DinB/YfiT-like putative metalloenzymes"/>
    <property type="match status" value="1"/>
</dbReference>
<evidence type="ECO:0000313" key="1">
    <source>
        <dbReference type="EMBL" id="GGB12596.1"/>
    </source>
</evidence>
<sequence length="168" mass="19076">MNPRLTESVQELLLQLEDMLDGLTDDEYTARLAVLSNASLGQHTRHIIEFFVELFLGYETGVVNYDQRKRDLRIETSRSYARILLEGIATMLDYEDKPLTLSVSFGSSETAPDNVPTNFHRELVYNLEHTVHHMALLRIGIDKVSQLSLSPAFGVAMSTIKYRKACAR</sequence>
<organism evidence="1 2">
    <name type="scientific">Puia dinghuensis</name>
    <dbReference type="NCBI Taxonomy" id="1792502"/>
    <lineage>
        <taxon>Bacteria</taxon>
        <taxon>Pseudomonadati</taxon>
        <taxon>Bacteroidota</taxon>
        <taxon>Chitinophagia</taxon>
        <taxon>Chitinophagales</taxon>
        <taxon>Chitinophagaceae</taxon>
        <taxon>Puia</taxon>
    </lineage>
</organism>
<dbReference type="EMBL" id="BMJC01000004">
    <property type="protein sequence ID" value="GGB12596.1"/>
    <property type="molecule type" value="Genomic_DNA"/>
</dbReference>
<dbReference type="InterPro" id="IPR034660">
    <property type="entry name" value="DinB/YfiT-like"/>
</dbReference>
<reference evidence="1" key="1">
    <citation type="journal article" date="2014" name="Int. J. Syst. Evol. Microbiol.">
        <title>Complete genome sequence of Corynebacterium casei LMG S-19264T (=DSM 44701T), isolated from a smear-ripened cheese.</title>
        <authorList>
            <consortium name="US DOE Joint Genome Institute (JGI-PGF)"/>
            <person name="Walter F."/>
            <person name="Albersmeier A."/>
            <person name="Kalinowski J."/>
            <person name="Ruckert C."/>
        </authorList>
    </citation>
    <scope>NUCLEOTIDE SEQUENCE</scope>
    <source>
        <strain evidence="1">CGMCC 1.15448</strain>
    </source>
</reference>
<protein>
    <recommendedName>
        <fullName evidence="3">DinB family protein</fullName>
    </recommendedName>
</protein>
<evidence type="ECO:0008006" key="3">
    <source>
        <dbReference type="Google" id="ProtNLM"/>
    </source>
</evidence>
<dbReference type="RefSeq" id="WP_188935057.1">
    <property type="nucleotide sequence ID" value="NZ_BMJC01000004.1"/>
</dbReference>
<gene>
    <name evidence="1" type="ORF">GCM10011511_40280</name>
</gene>
<keyword evidence="2" id="KW-1185">Reference proteome</keyword>
<dbReference type="Proteomes" id="UP000607559">
    <property type="component" value="Unassembled WGS sequence"/>
</dbReference>